<evidence type="ECO:0000313" key="7">
    <source>
        <dbReference type="Proteomes" id="UP001610446"/>
    </source>
</evidence>
<dbReference type="EMBL" id="JBFXLU010000090">
    <property type="protein sequence ID" value="KAL2843341.1"/>
    <property type="molecule type" value="Genomic_DNA"/>
</dbReference>
<feature type="transmembrane region" description="Helical" evidence="5">
    <location>
        <begin position="27"/>
        <end position="45"/>
    </location>
</feature>
<comment type="caution">
    <text evidence="6">The sequence shown here is derived from an EMBL/GenBank/DDBJ whole genome shotgun (WGS) entry which is preliminary data.</text>
</comment>
<dbReference type="PANTHER" id="PTHR31465">
    <property type="entry name" value="PROTEIN RTA1-RELATED"/>
    <property type="match status" value="1"/>
</dbReference>
<proteinExistence type="predicted"/>
<reference evidence="6 7" key="1">
    <citation type="submission" date="2024-07" db="EMBL/GenBank/DDBJ databases">
        <title>Section-level genome sequencing and comparative genomics of Aspergillus sections Usti and Cavernicolus.</title>
        <authorList>
            <consortium name="Lawrence Berkeley National Laboratory"/>
            <person name="Nybo J.L."/>
            <person name="Vesth T.C."/>
            <person name="Theobald S."/>
            <person name="Frisvad J.C."/>
            <person name="Larsen T.O."/>
            <person name="Kjaerboelling I."/>
            <person name="Rothschild-Mancinelli K."/>
            <person name="Lyhne E.K."/>
            <person name="Kogle M.E."/>
            <person name="Barry K."/>
            <person name="Clum A."/>
            <person name="Na H."/>
            <person name="Ledsgaard L."/>
            <person name="Lin J."/>
            <person name="Lipzen A."/>
            <person name="Kuo A."/>
            <person name="Riley R."/>
            <person name="Mondo S."/>
            <person name="Labutti K."/>
            <person name="Haridas S."/>
            <person name="Pangalinan J."/>
            <person name="Salamov A.A."/>
            <person name="Simmons B.A."/>
            <person name="Magnuson J.K."/>
            <person name="Chen J."/>
            <person name="Drula E."/>
            <person name="Henrissat B."/>
            <person name="Wiebenga A."/>
            <person name="Lubbers R.J."/>
            <person name="Gomes A.C."/>
            <person name="Makela M.R."/>
            <person name="Stajich J."/>
            <person name="Grigoriev I.V."/>
            <person name="Mortensen U.H."/>
            <person name="De Vries R.P."/>
            <person name="Baker S.E."/>
            <person name="Andersen M.R."/>
        </authorList>
    </citation>
    <scope>NUCLEOTIDE SEQUENCE [LARGE SCALE GENOMIC DNA]</scope>
    <source>
        <strain evidence="6 7">CBS 123904</strain>
    </source>
</reference>
<feature type="transmembrane region" description="Helical" evidence="5">
    <location>
        <begin position="244"/>
        <end position="265"/>
    </location>
</feature>
<gene>
    <name evidence="6" type="ORF">BJY01DRAFT_235658</name>
</gene>
<keyword evidence="3 5" id="KW-1133">Transmembrane helix</keyword>
<keyword evidence="2 5" id="KW-0812">Transmembrane</keyword>
<comment type="subcellular location">
    <subcellularLocation>
        <location evidence="1">Membrane</location>
        <topology evidence="1">Multi-pass membrane protein</topology>
    </subcellularLocation>
</comment>
<feature type="transmembrane region" description="Helical" evidence="5">
    <location>
        <begin position="85"/>
        <end position="106"/>
    </location>
</feature>
<dbReference type="Proteomes" id="UP001610446">
    <property type="component" value="Unassembled WGS sequence"/>
</dbReference>
<name>A0ABR4JU37_9EURO</name>
<evidence type="ECO:0000256" key="3">
    <source>
        <dbReference type="ARBA" id="ARBA00022989"/>
    </source>
</evidence>
<feature type="transmembrane region" description="Helical" evidence="5">
    <location>
        <begin position="207"/>
        <end position="224"/>
    </location>
</feature>
<evidence type="ECO:0000256" key="5">
    <source>
        <dbReference type="SAM" id="Phobius"/>
    </source>
</evidence>
<dbReference type="Pfam" id="PF04479">
    <property type="entry name" value="RTA1"/>
    <property type="match status" value="1"/>
</dbReference>
<evidence type="ECO:0000256" key="1">
    <source>
        <dbReference type="ARBA" id="ARBA00004141"/>
    </source>
</evidence>
<keyword evidence="7" id="KW-1185">Reference proteome</keyword>
<feature type="transmembrane region" description="Helical" evidence="5">
    <location>
        <begin position="127"/>
        <end position="149"/>
    </location>
</feature>
<feature type="transmembrane region" description="Helical" evidence="5">
    <location>
        <begin position="52"/>
        <end position="73"/>
    </location>
</feature>
<accession>A0ABR4JU37</accession>
<evidence type="ECO:0000256" key="2">
    <source>
        <dbReference type="ARBA" id="ARBA00022692"/>
    </source>
</evidence>
<evidence type="ECO:0000313" key="6">
    <source>
        <dbReference type="EMBL" id="KAL2843341.1"/>
    </source>
</evidence>
<protein>
    <submittedName>
        <fullName evidence="6">RTA1 like protein-domain-containing protein</fullName>
    </submittedName>
</protein>
<dbReference type="PANTHER" id="PTHR31465:SF17">
    <property type="entry name" value="DOMAIN PROTEIN, PUTATIVE (AFU_ORTHOLOGUE AFUA_5G09900)-RELATED"/>
    <property type="match status" value="1"/>
</dbReference>
<evidence type="ECO:0000256" key="4">
    <source>
        <dbReference type="ARBA" id="ARBA00023136"/>
    </source>
</evidence>
<sequence>MTNDGPFGPVVNGTQIVFYEYRPNQPAAITFIALFGLATLAHLVCTFILRAWFFIPFVLGGICETFGYVGRAWSHKDPARPGPFILQNVLLLAGPPFLAATVYMSLGRVTTALNAQHLSKISTRWMTKIYVIIDIACIFSQFIGALMPVNGDEESIRKGHTIIIVGLVVQLGALSFFILTSWYIYWGIMRDPTNLSMNKLLGNWRKCFRAIEIVTVIMIVRGVVRAAEFLQGEGGYVISHEAFIYAFDAALMFMIMVVFAIVHPGRLVRANIRSMNLAQDTMLQNLQ</sequence>
<organism evidence="6 7">
    <name type="scientific">Aspergillus pseudoustus</name>
    <dbReference type="NCBI Taxonomy" id="1810923"/>
    <lineage>
        <taxon>Eukaryota</taxon>
        <taxon>Fungi</taxon>
        <taxon>Dikarya</taxon>
        <taxon>Ascomycota</taxon>
        <taxon>Pezizomycotina</taxon>
        <taxon>Eurotiomycetes</taxon>
        <taxon>Eurotiomycetidae</taxon>
        <taxon>Eurotiales</taxon>
        <taxon>Aspergillaceae</taxon>
        <taxon>Aspergillus</taxon>
        <taxon>Aspergillus subgen. Nidulantes</taxon>
    </lineage>
</organism>
<dbReference type="InterPro" id="IPR007568">
    <property type="entry name" value="RTA1"/>
</dbReference>
<keyword evidence="4 5" id="KW-0472">Membrane</keyword>
<feature type="transmembrane region" description="Helical" evidence="5">
    <location>
        <begin position="161"/>
        <end position="186"/>
    </location>
</feature>